<dbReference type="GO" id="GO:0005634">
    <property type="term" value="C:nucleus"/>
    <property type="evidence" value="ECO:0007669"/>
    <property type="project" value="InterPro"/>
</dbReference>
<reference evidence="13 14" key="1">
    <citation type="submission" date="2011-02" db="EMBL/GenBank/DDBJ databases">
        <title>The Genome Sequence of Sphaeroforma arctica JP610.</title>
        <authorList>
            <consortium name="The Broad Institute Genome Sequencing Platform"/>
            <person name="Russ C."/>
            <person name="Cuomo C."/>
            <person name="Young S.K."/>
            <person name="Zeng Q."/>
            <person name="Gargeya S."/>
            <person name="Alvarado L."/>
            <person name="Berlin A."/>
            <person name="Chapman S.B."/>
            <person name="Chen Z."/>
            <person name="Freedman E."/>
            <person name="Gellesch M."/>
            <person name="Goldberg J."/>
            <person name="Griggs A."/>
            <person name="Gujja S."/>
            <person name="Heilman E."/>
            <person name="Heiman D."/>
            <person name="Howarth C."/>
            <person name="Mehta T."/>
            <person name="Neiman D."/>
            <person name="Pearson M."/>
            <person name="Roberts A."/>
            <person name="Saif S."/>
            <person name="Shea T."/>
            <person name="Shenoy N."/>
            <person name="Sisk P."/>
            <person name="Stolte C."/>
            <person name="Sykes S."/>
            <person name="White J."/>
            <person name="Yandava C."/>
            <person name="Burger G."/>
            <person name="Gray M.W."/>
            <person name="Holland P.W.H."/>
            <person name="King N."/>
            <person name="Lang F.B.F."/>
            <person name="Roger A.J."/>
            <person name="Ruiz-Trillo I."/>
            <person name="Haas B."/>
            <person name="Nusbaum C."/>
            <person name="Birren B."/>
        </authorList>
    </citation>
    <scope>NUCLEOTIDE SEQUENCE [LARGE SCALE GENOMIC DNA]</scope>
    <source>
        <strain evidence="13 14">JP610</strain>
    </source>
</reference>
<evidence type="ECO:0000313" key="14">
    <source>
        <dbReference type="Proteomes" id="UP000054560"/>
    </source>
</evidence>
<dbReference type="RefSeq" id="XP_014151672.1">
    <property type="nucleotide sequence ID" value="XM_014296197.1"/>
</dbReference>
<dbReference type="Gene3D" id="2.40.50.140">
    <property type="entry name" value="Nucleic acid-binding proteins"/>
    <property type="match status" value="1"/>
</dbReference>
<dbReference type="SUPFAM" id="SSF50249">
    <property type="entry name" value="Nucleic acid-binding proteins"/>
    <property type="match status" value="1"/>
</dbReference>
<dbReference type="FunFam" id="3.40.50.300:FF:000138">
    <property type="entry name" value="DNA helicase"/>
    <property type="match status" value="1"/>
</dbReference>
<dbReference type="GO" id="GO:0043138">
    <property type="term" value="F:3'-5' DNA helicase activity"/>
    <property type="evidence" value="ECO:0007669"/>
    <property type="project" value="TreeGrafter"/>
</dbReference>
<dbReference type="PROSITE" id="PS50051">
    <property type="entry name" value="MCM_2"/>
    <property type="match status" value="1"/>
</dbReference>
<feature type="compositionally biased region" description="Acidic residues" evidence="11">
    <location>
        <begin position="45"/>
        <end position="70"/>
    </location>
</feature>
<comment type="similarity">
    <text evidence="1">Belongs to the MCM family.</text>
</comment>
<dbReference type="InterPro" id="IPR033762">
    <property type="entry name" value="MCM_OB"/>
</dbReference>
<evidence type="ECO:0000256" key="8">
    <source>
        <dbReference type="ARBA" id="ARBA00022840"/>
    </source>
</evidence>
<keyword evidence="4" id="KW-0235">DNA replication</keyword>
<dbReference type="Pfam" id="PF17855">
    <property type="entry name" value="MCM_lid"/>
    <property type="match status" value="1"/>
</dbReference>
<evidence type="ECO:0000256" key="1">
    <source>
        <dbReference type="ARBA" id="ARBA00008010"/>
    </source>
</evidence>
<dbReference type="STRING" id="667725.A0A0L0FLY8"/>
<dbReference type="GO" id="GO:0017116">
    <property type="term" value="F:single-stranded DNA helicase activity"/>
    <property type="evidence" value="ECO:0007669"/>
    <property type="project" value="TreeGrafter"/>
</dbReference>
<evidence type="ECO:0000259" key="12">
    <source>
        <dbReference type="PROSITE" id="PS50051"/>
    </source>
</evidence>
<dbReference type="InterPro" id="IPR001208">
    <property type="entry name" value="MCM_dom"/>
</dbReference>
<dbReference type="AlphaFoldDB" id="A0A0L0FLY8"/>
<dbReference type="PRINTS" id="PR01658">
    <property type="entry name" value="MCMPROTEIN2"/>
</dbReference>
<dbReference type="Pfam" id="PF17207">
    <property type="entry name" value="MCM_OB"/>
    <property type="match status" value="1"/>
</dbReference>
<keyword evidence="5" id="KW-0547">Nucleotide-binding</keyword>
<evidence type="ECO:0000313" key="13">
    <source>
        <dbReference type="EMBL" id="KNC77770.1"/>
    </source>
</evidence>
<dbReference type="GO" id="GO:0000727">
    <property type="term" value="P:double-strand break repair via break-induced replication"/>
    <property type="evidence" value="ECO:0007669"/>
    <property type="project" value="TreeGrafter"/>
</dbReference>
<feature type="domain" description="MCM C-terminal AAA(+) ATPase" evidence="12">
    <location>
        <begin position="470"/>
        <end position="677"/>
    </location>
</feature>
<dbReference type="OrthoDB" id="844at2759"/>
<keyword evidence="6" id="KW-0378">Hydrolase</keyword>
<keyword evidence="9" id="KW-0238">DNA-binding</keyword>
<keyword evidence="10" id="KW-0131">Cell cycle</keyword>
<dbReference type="InterPro" id="IPR059098">
    <property type="entry name" value="WHD_MCM2"/>
</dbReference>
<dbReference type="InterPro" id="IPR027417">
    <property type="entry name" value="P-loop_NTPase"/>
</dbReference>
<dbReference type="PANTHER" id="PTHR11630">
    <property type="entry name" value="DNA REPLICATION LICENSING FACTOR MCM FAMILY MEMBER"/>
    <property type="match status" value="1"/>
</dbReference>
<feature type="region of interest" description="Disordered" evidence="11">
    <location>
        <begin position="1"/>
        <end position="142"/>
    </location>
</feature>
<feature type="compositionally biased region" description="Basic and acidic residues" evidence="11">
    <location>
        <begin position="106"/>
        <end position="118"/>
    </location>
</feature>
<evidence type="ECO:0000256" key="9">
    <source>
        <dbReference type="ARBA" id="ARBA00023125"/>
    </source>
</evidence>
<dbReference type="Pfam" id="PF14551">
    <property type="entry name" value="MCM_N"/>
    <property type="match status" value="1"/>
</dbReference>
<accession>A0A0L0FLY8</accession>
<dbReference type="Gene3D" id="3.40.50.300">
    <property type="entry name" value="P-loop containing nucleotide triphosphate hydrolases"/>
    <property type="match status" value="1"/>
</dbReference>
<dbReference type="Gene3D" id="2.20.28.10">
    <property type="match status" value="1"/>
</dbReference>
<dbReference type="GO" id="GO:0003697">
    <property type="term" value="F:single-stranded DNA binding"/>
    <property type="evidence" value="ECO:0007669"/>
    <property type="project" value="TreeGrafter"/>
</dbReference>
<dbReference type="GO" id="GO:0042555">
    <property type="term" value="C:MCM complex"/>
    <property type="evidence" value="ECO:0007669"/>
    <property type="project" value="InterPro"/>
</dbReference>
<protein>
    <recommendedName>
        <fullName evidence="3">DNA replication licensing factor MCM2</fullName>
        <ecNumber evidence="2">3.6.4.12</ecNumber>
    </recommendedName>
</protein>
<dbReference type="Proteomes" id="UP000054560">
    <property type="component" value="Unassembled WGS sequence"/>
</dbReference>
<evidence type="ECO:0000256" key="7">
    <source>
        <dbReference type="ARBA" id="ARBA00022806"/>
    </source>
</evidence>
<dbReference type="GO" id="GO:1902975">
    <property type="term" value="P:mitotic DNA replication initiation"/>
    <property type="evidence" value="ECO:0007669"/>
    <property type="project" value="TreeGrafter"/>
</dbReference>
<dbReference type="SUPFAM" id="SSF52540">
    <property type="entry name" value="P-loop containing nucleoside triphosphate hydrolases"/>
    <property type="match status" value="1"/>
</dbReference>
<dbReference type="Pfam" id="PF23669">
    <property type="entry name" value="WHD_MCM2"/>
    <property type="match status" value="1"/>
</dbReference>
<evidence type="ECO:0000256" key="4">
    <source>
        <dbReference type="ARBA" id="ARBA00022705"/>
    </source>
</evidence>
<dbReference type="GO" id="GO:0016787">
    <property type="term" value="F:hydrolase activity"/>
    <property type="evidence" value="ECO:0007669"/>
    <property type="project" value="UniProtKB-KW"/>
</dbReference>
<dbReference type="eggNOG" id="KOG0477">
    <property type="taxonomic scope" value="Eukaryota"/>
</dbReference>
<evidence type="ECO:0000256" key="10">
    <source>
        <dbReference type="ARBA" id="ARBA00023306"/>
    </source>
</evidence>
<dbReference type="EC" id="3.6.4.12" evidence="2"/>
<dbReference type="GeneID" id="25910283"/>
<dbReference type="InterPro" id="IPR008045">
    <property type="entry name" value="MCM2"/>
</dbReference>
<keyword evidence="14" id="KW-1185">Reference proteome</keyword>
<keyword evidence="7" id="KW-0347">Helicase</keyword>
<gene>
    <name evidence="13" type="ORF">SARC_09779</name>
</gene>
<keyword evidence="8" id="KW-0067">ATP-binding</keyword>
<dbReference type="InterPro" id="IPR027925">
    <property type="entry name" value="MCM_N"/>
</dbReference>
<feature type="compositionally biased region" description="Basic and acidic residues" evidence="11">
    <location>
        <begin position="77"/>
        <end position="94"/>
    </location>
</feature>
<dbReference type="PANTHER" id="PTHR11630:SF44">
    <property type="entry name" value="DNA REPLICATION LICENSING FACTOR MCM2"/>
    <property type="match status" value="1"/>
</dbReference>
<dbReference type="Pfam" id="PF00493">
    <property type="entry name" value="MCM"/>
    <property type="match status" value="1"/>
</dbReference>
<dbReference type="PRINTS" id="PR01657">
    <property type="entry name" value="MCMFAMILY"/>
</dbReference>
<sequence>MSNPIEPDESPPISPMPSPHNGSLPDIPSSGIDGGFTSDEHEGQYADEAENFMEEMEEEENVQVSDEGEGENLINDDMMRDYRESRENDQYDREMIDDDEQSEMSLGERRRLEEEMRKRDRQGRRPAALDDDSDEDEGRRRRRRRVADFGADEFGMDMDEEREAVVNLEDRGGKPLREFLTLDPVQKEISRLFRIFLNQYKEKEGRPPVYKEVINHMCTHNKTSLEVDYKHICLWPDTAICAIYLADCPMEMLKIFDSVALEVVLRGFPDYGSIHEGIHVRIGGLPVDEPIRDLRHNHLNAFLKTTGVVTRRTGILPQLTMVKFDCAKCKSILGPYTMDFETKKDFKVGSCPECQSKGPFPVNTEETVYRNYQRITLQESPGSVPPGRLPRRKIVILTYDLVDSCKPGDEVSITGVYRNQYDAHSNRKNGFPVFTTVIEANHVLKAELGMQGLTDDDVEKCKKLSKDPRIAEKIFNSIAPSIYGHKDIKTALALAMFGGEAKENPNKKHRVRGDINILILGDPGCAKSQFLKYIEKTAPRVVYTTGQGASAVGLTASVHKDAVTREWTLEGGALVLADKGMCLIDEFDKMNDQDRTSIHEAMEQQSISISKAGIVTQLQARCSVVAAANPRTSTYDQTRTFSQNVDLTEPILSRFDILCVVVDKIERENDIRLAKFVTRSHVINHPANRSQMEELAKDKTENEINEDKVPQDLLKKYVRYAKANVRPKLQNVDVDKITSVYAELRREAMIHNSIPITVRHLESMLRMSEAHARMHLREYVHEEDVNLAIRCMLDSFISTQKHSVVEPLRRSLTKYLTFKRDYNDLLIHTLNDVWREQANYVFARRGEMPTVVEIDIEDFEVQARKLNVQDLSEFYTCKAFSEAGFTLNFEERLILKNTA</sequence>
<dbReference type="InterPro" id="IPR031327">
    <property type="entry name" value="MCM"/>
</dbReference>
<evidence type="ECO:0000256" key="3">
    <source>
        <dbReference type="ARBA" id="ARBA00018925"/>
    </source>
</evidence>
<evidence type="ECO:0000256" key="11">
    <source>
        <dbReference type="SAM" id="MobiDB-lite"/>
    </source>
</evidence>
<evidence type="ECO:0000256" key="5">
    <source>
        <dbReference type="ARBA" id="ARBA00022741"/>
    </source>
</evidence>
<dbReference type="InterPro" id="IPR041562">
    <property type="entry name" value="MCM_lid"/>
</dbReference>
<organism evidence="13 14">
    <name type="scientific">Sphaeroforma arctica JP610</name>
    <dbReference type="NCBI Taxonomy" id="667725"/>
    <lineage>
        <taxon>Eukaryota</taxon>
        <taxon>Ichthyosporea</taxon>
        <taxon>Ichthyophonida</taxon>
        <taxon>Sphaeroforma</taxon>
    </lineage>
</organism>
<dbReference type="GO" id="GO:0005524">
    <property type="term" value="F:ATP binding"/>
    <property type="evidence" value="ECO:0007669"/>
    <property type="project" value="UniProtKB-KW"/>
</dbReference>
<proteinExistence type="inferred from homology"/>
<dbReference type="SMART" id="SM00350">
    <property type="entry name" value="MCM"/>
    <property type="match status" value="1"/>
</dbReference>
<evidence type="ECO:0000256" key="2">
    <source>
        <dbReference type="ARBA" id="ARBA00012551"/>
    </source>
</evidence>
<dbReference type="Gene3D" id="3.30.1640.10">
    <property type="entry name" value="mini-chromosome maintenance (MCM) complex, chain A, domain 1"/>
    <property type="match status" value="1"/>
</dbReference>
<dbReference type="EMBL" id="KQ242638">
    <property type="protein sequence ID" value="KNC77770.1"/>
    <property type="molecule type" value="Genomic_DNA"/>
</dbReference>
<dbReference type="InterPro" id="IPR012340">
    <property type="entry name" value="NA-bd_OB-fold"/>
</dbReference>
<name>A0A0L0FLY8_9EUKA</name>
<dbReference type="CDD" id="cd17753">
    <property type="entry name" value="MCM2"/>
    <property type="match status" value="1"/>
</dbReference>
<evidence type="ECO:0000256" key="6">
    <source>
        <dbReference type="ARBA" id="ARBA00022801"/>
    </source>
</evidence>
<dbReference type="Pfam" id="PF12619">
    <property type="entry name" value="MCM2_N"/>
    <property type="match status" value="1"/>
</dbReference>